<name>A0A9Q8V6E8_9HYPO</name>
<proteinExistence type="predicted"/>
<dbReference type="RefSeq" id="XP_047836732.1">
    <property type="nucleotide sequence ID" value="XM_047980775.1"/>
</dbReference>
<sequence>MQDCSTYILPCDLREADPRLLQLGTVLLHPTDTFLTTHLDAQRLARAAKVGIHTYVERNVQVMQPLLFDEVNYLFPVHPNKVGTFKANRQIPRHLLTQLEVVHFTDPPSGKEVASMLKAHPVIKAHLELGVVNYQPVYMVTGLMIASDMQYRERPAPMPTRTPARAQDMERKLVIEPEAREALTAVLEKSKRHQDKELPLDFFQVSPNGDSTTPRRMEVDPLRIMAKPDHMVAMPGKTIYAYKLTKIDVSRWMGSVAKPVPEPVLTKQGYMVRYRDVPVGHVYTASVEVPATTNFDCVYGGW</sequence>
<dbReference type="EMBL" id="CP086354">
    <property type="protein sequence ID" value="UNI13251.1"/>
    <property type="molecule type" value="Genomic_DNA"/>
</dbReference>
<protein>
    <submittedName>
        <fullName evidence="1">Uncharacterized protein</fullName>
    </submittedName>
</protein>
<reference evidence="1" key="1">
    <citation type="submission" date="2021-11" db="EMBL/GenBank/DDBJ databases">
        <title>Purpureocillium_takamizusanense_genome.</title>
        <authorList>
            <person name="Nguyen N.-H."/>
        </authorList>
    </citation>
    <scope>NUCLEOTIDE SEQUENCE</scope>
    <source>
        <strain evidence="1">PT3</strain>
    </source>
</reference>
<dbReference type="Proteomes" id="UP000829364">
    <property type="component" value="Chromosome 1"/>
</dbReference>
<evidence type="ECO:0000313" key="1">
    <source>
        <dbReference type="EMBL" id="UNI13251.1"/>
    </source>
</evidence>
<keyword evidence="2" id="KW-1185">Reference proteome</keyword>
<dbReference type="OrthoDB" id="10361112at2759"/>
<dbReference type="KEGG" id="ptkz:JDV02_000008"/>
<organism evidence="1 2">
    <name type="scientific">Purpureocillium takamizusanense</name>
    <dbReference type="NCBI Taxonomy" id="2060973"/>
    <lineage>
        <taxon>Eukaryota</taxon>
        <taxon>Fungi</taxon>
        <taxon>Dikarya</taxon>
        <taxon>Ascomycota</taxon>
        <taxon>Pezizomycotina</taxon>
        <taxon>Sordariomycetes</taxon>
        <taxon>Hypocreomycetidae</taxon>
        <taxon>Hypocreales</taxon>
        <taxon>Ophiocordycipitaceae</taxon>
        <taxon>Purpureocillium</taxon>
    </lineage>
</organism>
<gene>
    <name evidence="1" type="ORF">JDV02_000008</name>
</gene>
<accession>A0A9Q8V6E8</accession>
<dbReference type="GeneID" id="72061975"/>
<dbReference type="AlphaFoldDB" id="A0A9Q8V6E8"/>
<evidence type="ECO:0000313" key="2">
    <source>
        <dbReference type="Proteomes" id="UP000829364"/>
    </source>
</evidence>